<dbReference type="RefSeq" id="WP_046328141.1">
    <property type="nucleotide sequence ID" value="NZ_CAUPIC010000009.1"/>
</dbReference>
<reference evidence="3 4" key="1">
    <citation type="journal article" date="2012" name="BMC Genomics">
        <title>Genomic sequence analysis and characterization of Sneathia amnii sp. nov.</title>
        <authorList>
            <consortium name="Vaginal Microbiome Consortium (additional members)"/>
            <person name="Harwich M.D.Jr."/>
            <person name="Serrano M.G."/>
            <person name="Fettweis J.M."/>
            <person name="Alves J.M."/>
            <person name="Reimers M.A."/>
            <person name="Buck G.A."/>
            <person name="Jefferson K.K."/>
        </authorList>
    </citation>
    <scope>NUCLEOTIDE SEQUENCE [LARGE SCALE GENOMIC DNA]</scope>
    <source>
        <strain evidence="3 4">SN35</strain>
    </source>
</reference>
<dbReference type="CDD" id="cd05563">
    <property type="entry name" value="PTS_IIB_ascorbate"/>
    <property type="match status" value="1"/>
</dbReference>
<proteinExistence type="predicted"/>
<organism evidence="3 4">
    <name type="scientific">Sneathia vaginalis</name>
    <dbReference type="NCBI Taxonomy" id="187101"/>
    <lineage>
        <taxon>Bacteria</taxon>
        <taxon>Fusobacteriati</taxon>
        <taxon>Fusobacteriota</taxon>
        <taxon>Fusobacteriia</taxon>
        <taxon>Fusobacteriales</taxon>
        <taxon>Leptotrichiaceae</taxon>
        <taxon>Sneathia</taxon>
    </lineage>
</organism>
<dbReference type="InterPro" id="IPR036095">
    <property type="entry name" value="PTS_EIIB-like_sf"/>
</dbReference>
<dbReference type="InterPro" id="IPR013011">
    <property type="entry name" value="PTS_EIIB_2"/>
</dbReference>
<dbReference type="PATRIC" id="fig|1069640.6.peg.48"/>
<dbReference type="HOGENOM" id="CLU_159248_0_0_0"/>
<dbReference type="SUPFAM" id="SSF52794">
    <property type="entry name" value="PTS system IIB component-like"/>
    <property type="match status" value="1"/>
</dbReference>
<dbReference type="GO" id="GO:0008982">
    <property type="term" value="F:protein-N(PI)-phosphohistidine-sugar phosphotransferase activity"/>
    <property type="evidence" value="ECO:0007669"/>
    <property type="project" value="InterPro"/>
</dbReference>
<accession>A0A0E3ZA18</accession>
<dbReference type="InterPro" id="IPR003501">
    <property type="entry name" value="PTS_EIIB_2/3"/>
</dbReference>
<keyword evidence="4" id="KW-1185">Reference proteome</keyword>
<dbReference type="EMBL" id="CP011280">
    <property type="protein sequence ID" value="AKC95035.1"/>
    <property type="molecule type" value="Genomic_DNA"/>
</dbReference>
<dbReference type="PROSITE" id="PS51099">
    <property type="entry name" value="PTS_EIIB_TYPE_2"/>
    <property type="match status" value="1"/>
</dbReference>
<dbReference type="AlphaFoldDB" id="A0A0E3ZA18"/>
<dbReference type="STRING" id="187101.VC03_00285"/>
<dbReference type="OrthoDB" id="6603449at2"/>
<dbReference type="Gene3D" id="3.40.50.2300">
    <property type="match status" value="1"/>
</dbReference>
<gene>
    <name evidence="3" type="ORF">VC03_00285</name>
</gene>
<dbReference type="Proteomes" id="UP000033103">
    <property type="component" value="Chromosome"/>
</dbReference>
<keyword evidence="1" id="KW-0808">Transferase</keyword>
<evidence type="ECO:0000313" key="3">
    <source>
        <dbReference type="EMBL" id="AKC95035.1"/>
    </source>
</evidence>
<dbReference type="GO" id="GO:0009401">
    <property type="term" value="P:phosphoenolpyruvate-dependent sugar phosphotransferase system"/>
    <property type="evidence" value="ECO:0007669"/>
    <property type="project" value="InterPro"/>
</dbReference>
<evidence type="ECO:0000313" key="4">
    <source>
        <dbReference type="Proteomes" id="UP000033103"/>
    </source>
</evidence>
<protein>
    <submittedName>
        <fullName evidence="3">PTS ascorbate transporter subunit IIB</fullName>
    </submittedName>
</protein>
<dbReference type="Pfam" id="PF02302">
    <property type="entry name" value="PTS_IIB"/>
    <property type="match status" value="1"/>
</dbReference>
<evidence type="ECO:0000256" key="1">
    <source>
        <dbReference type="ARBA" id="ARBA00022679"/>
    </source>
</evidence>
<feature type="domain" description="PTS EIIB type-2" evidence="2">
    <location>
        <begin position="2"/>
        <end position="92"/>
    </location>
</feature>
<name>A0A0E3ZA18_9FUSO</name>
<dbReference type="KEGG" id="sns:VC03_00285"/>
<evidence type="ECO:0000259" key="2">
    <source>
        <dbReference type="PROSITE" id="PS51099"/>
    </source>
</evidence>
<sequence>MKRGLVVCRTGMGSSMMLRIKLEQVISENNLDIDLEHDVLSAITNYDVDFVVTMNDLVDQVKDDVKAVIGIEDLMNKEELKAKLLDYLNKNQ</sequence>